<dbReference type="PANTHER" id="PTHR46112">
    <property type="entry name" value="AMINOPEPTIDASE"/>
    <property type="match status" value="1"/>
</dbReference>
<dbReference type="Pfam" id="PF00557">
    <property type="entry name" value="Peptidase_M24"/>
    <property type="match status" value="1"/>
</dbReference>
<evidence type="ECO:0000313" key="3">
    <source>
        <dbReference type="Proteomes" id="UP000245977"/>
    </source>
</evidence>
<dbReference type="STRING" id="1871111.GCA_001704615_01055"/>
<evidence type="ECO:0000313" key="2">
    <source>
        <dbReference type="EMBL" id="AWL29578.1"/>
    </source>
</evidence>
<keyword evidence="2" id="KW-0378">Hydrolase</keyword>
<feature type="domain" description="Peptidase M24" evidence="1">
    <location>
        <begin position="25"/>
        <end position="268"/>
    </location>
</feature>
<accession>A0A2S2FF89</accession>
<gene>
    <name evidence="2" type="ORF">DJ533_13840</name>
</gene>
<dbReference type="EMBL" id="CP029397">
    <property type="protein sequence ID" value="AWL29578.1"/>
    <property type="molecule type" value="Genomic_DNA"/>
</dbReference>
<proteinExistence type="predicted"/>
<dbReference type="Gene3D" id="3.90.230.10">
    <property type="entry name" value="Creatinase/methionine aminopeptidase superfamily"/>
    <property type="match status" value="1"/>
</dbReference>
<organism evidence="2 3">
    <name type="scientific">Acinetobacter defluvii</name>
    <dbReference type="NCBI Taxonomy" id="1871111"/>
    <lineage>
        <taxon>Bacteria</taxon>
        <taxon>Pseudomonadati</taxon>
        <taxon>Pseudomonadota</taxon>
        <taxon>Gammaproteobacteria</taxon>
        <taxon>Moraxellales</taxon>
        <taxon>Moraxellaceae</taxon>
        <taxon>Acinetobacter</taxon>
    </lineage>
</organism>
<sequence length="298" mass="34299">MPIFSPFFQYTQHQLQYPTVDELAEFRKVQRLAYQCAEEVAKELKPGMTEKQAAKMQKVWLLDHGVNDFFHAPFAWFGERTAFNNFKIALQFFPTNKRLEEGMPFILDNAPIMGEYMADIGYTGCLGENPVLEQVMDDLAFFREKILELVKARRTIREISQQVDHFIELKGYEARHKAYPFETLAHEVSKISSSHQNKDPKTLFGFGIDSLKTLGRLIGTGAVQGWSPIWNSGKMADHQPVAGLWAVEPHLGLNGVGAKWEEMLVITDDDAYWLDDETPQMRRWRERNIVMPEQKAIA</sequence>
<dbReference type="AlphaFoldDB" id="A0A2S2FF89"/>
<evidence type="ECO:0000259" key="1">
    <source>
        <dbReference type="Pfam" id="PF00557"/>
    </source>
</evidence>
<dbReference type="GO" id="GO:0004177">
    <property type="term" value="F:aminopeptidase activity"/>
    <property type="evidence" value="ECO:0007669"/>
    <property type="project" value="UniProtKB-KW"/>
</dbReference>
<dbReference type="InterPro" id="IPR000994">
    <property type="entry name" value="Pept_M24"/>
</dbReference>
<name>A0A2S2FF89_9GAMM</name>
<reference evidence="2" key="1">
    <citation type="submission" date="2019-08" db="EMBL/GenBank/DDBJ databases">
        <title>The complete genome of Acinetobacter defluvii strain WCHAD010030.</title>
        <authorList>
            <person name="Hu Y."/>
            <person name="Qin J."/>
            <person name="Feng Y."/>
            <person name="Zong Z."/>
        </authorList>
    </citation>
    <scope>NUCLEOTIDE SEQUENCE</scope>
    <source>
        <strain evidence="2">WCHA30</strain>
    </source>
</reference>
<dbReference type="SUPFAM" id="SSF55920">
    <property type="entry name" value="Creatinase/aminopeptidase"/>
    <property type="match status" value="1"/>
</dbReference>
<keyword evidence="2" id="KW-0645">Protease</keyword>
<keyword evidence="2" id="KW-0031">Aminopeptidase</keyword>
<dbReference type="InterPro" id="IPR050659">
    <property type="entry name" value="Peptidase_M24B"/>
</dbReference>
<dbReference type="Proteomes" id="UP000245977">
    <property type="component" value="Chromosome"/>
</dbReference>
<dbReference type="CDD" id="cd01066">
    <property type="entry name" value="APP_MetAP"/>
    <property type="match status" value="1"/>
</dbReference>
<dbReference type="OrthoDB" id="319775at2"/>
<dbReference type="PANTHER" id="PTHR46112:SF2">
    <property type="entry name" value="XAA-PRO AMINOPEPTIDASE P-RELATED"/>
    <property type="match status" value="1"/>
</dbReference>
<dbReference type="RefSeq" id="WP_065994960.1">
    <property type="nucleotide sequence ID" value="NZ_CP029397.2"/>
</dbReference>
<dbReference type="InterPro" id="IPR036005">
    <property type="entry name" value="Creatinase/aminopeptidase-like"/>
</dbReference>
<dbReference type="KEGG" id="adv:DJ533_13840"/>
<keyword evidence="3" id="KW-1185">Reference proteome</keyword>
<protein>
    <submittedName>
        <fullName evidence="2">Aminopeptidase P family protein</fullName>
    </submittedName>
</protein>